<keyword evidence="5 6" id="KW-0472">Membrane</keyword>
<accession>A0ABT7Y9Z1</accession>
<feature type="domain" description="ABC3 transporter permease C-terminal" evidence="7">
    <location>
        <begin position="300"/>
        <end position="416"/>
    </location>
</feature>
<protein>
    <submittedName>
        <fullName evidence="9">ABC transporter permease</fullName>
    </submittedName>
</protein>
<organism evidence="9 10">
    <name type="scientific">Algoriphagus sediminis</name>
    <dbReference type="NCBI Taxonomy" id="3057113"/>
    <lineage>
        <taxon>Bacteria</taxon>
        <taxon>Pseudomonadati</taxon>
        <taxon>Bacteroidota</taxon>
        <taxon>Cytophagia</taxon>
        <taxon>Cytophagales</taxon>
        <taxon>Cyclobacteriaceae</taxon>
        <taxon>Algoriphagus</taxon>
    </lineage>
</organism>
<comment type="caution">
    <text evidence="9">The sequence shown here is derived from an EMBL/GenBank/DDBJ whole genome shotgun (WGS) entry which is preliminary data.</text>
</comment>
<proteinExistence type="predicted"/>
<dbReference type="RefSeq" id="WP_289998883.1">
    <property type="nucleotide sequence ID" value="NZ_JAUEPH010000002.1"/>
</dbReference>
<dbReference type="Pfam" id="PF12704">
    <property type="entry name" value="MacB_PCD"/>
    <property type="match status" value="1"/>
</dbReference>
<feature type="transmembrane region" description="Helical" evidence="6">
    <location>
        <begin position="20"/>
        <end position="41"/>
    </location>
</feature>
<keyword evidence="10" id="KW-1185">Reference proteome</keyword>
<evidence type="ECO:0000256" key="2">
    <source>
        <dbReference type="ARBA" id="ARBA00022475"/>
    </source>
</evidence>
<gene>
    <name evidence="9" type="ORF">QVH07_04135</name>
</gene>
<evidence type="ECO:0000256" key="3">
    <source>
        <dbReference type="ARBA" id="ARBA00022692"/>
    </source>
</evidence>
<dbReference type="Pfam" id="PF02687">
    <property type="entry name" value="FtsX"/>
    <property type="match status" value="2"/>
</dbReference>
<feature type="transmembrane region" description="Helical" evidence="6">
    <location>
        <begin position="436"/>
        <end position="457"/>
    </location>
</feature>
<dbReference type="EMBL" id="JAUEPH010000002">
    <property type="protein sequence ID" value="MDN3203319.1"/>
    <property type="molecule type" value="Genomic_DNA"/>
</dbReference>
<feature type="transmembrane region" description="Helical" evidence="6">
    <location>
        <begin position="768"/>
        <end position="790"/>
    </location>
</feature>
<dbReference type="PANTHER" id="PTHR30572:SF18">
    <property type="entry name" value="ABC-TYPE MACROLIDE FAMILY EXPORT SYSTEM PERMEASE COMPONENT 2"/>
    <property type="match status" value="1"/>
</dbReference>
<dbReference type="InterPro" id="IPR003838">
    <property type="entry name" value="ABC3_permease_C"/>
</dbReference>
<feature type="transmembrane region" description="Helical" evidence="6">
    <location>
        <begin position="295"/>
        <end position="316"/>
    </location>
</feature>
<evidence type="ECO:0000259" key="7">
    <source>
        <dbReference type="Pfam" id="PF02687"/>
    </source>
</evidence>
<evidence type="ECO:0000259" key="8">
    <source>
        <dbReference type="Pfam" id="PF12704"/>
    </source>
</evidence>
<sequence>MLKNYFKIVLRNAKKNPLYVFINVFGLAVGMAVSIIILLFVQHELSYDTWHEKSDRIVRVSRAWFNPDGEESLHLGHAAPPFGPLIKSDFPDDVEASGRLLEANPLVIYEENKFIEEHFTFADPEAMDIFSIEVLEGDGKAALSNSDGLLISENTAKKYFGDEPAVGKEMLIGLSGMQFPVQISGVFKDFPDNSHFHPSFLSSMAPVVQFYGGQDAMMSNFGGNNFSTYLLLAEGVDRKTFENKLPSLIDRHMGETQAGIPMSETTKLFLWPIEDIHLYSNLDSELEANSDITYVYIYLAVALFILLIACINFMNLSTARSSLRSMEVGLRKAMGADRSGLIRQFLGESFILTIISMILSLGLVYLFLPEFSNFTQKQLSLNFFQNPEYFLAIIGLVVFVGLISGSYPALFLSGFQPARVLKGVFKVGKGHESFRSVLVVGQFAISVVLIVAVLVVVNQLEFMQSKDLGFKKDDIVVLPSSGSIEQNYQIIKDRLESQEGIQSVSISSRVPSGRLLDSQGASAEVNGEMTQLNIRIADIHVSHNFLDTYGIPLVAGRNFDVLRASDSTEAFILNEAAIREIGWQSPEEAVNQPFIYGRRRGFVTGVMKDFHFESLHQPIVPIVFVISQDRNNLVSLKIDSDKREETLAYLESEWADFRPNFPFEPTFVDEGFNRQYEAEERVKTIFTFFSGLAILISILGLFGLTTFATQQRTREIGIRKVLGAETGSILFLLGKDFLKLVLVGFVIAIPISYFGMNSWLEDFAFSVGISWTTFLVAGLIAGLIAALTVFSQSLKAAWTDPVKSIKSGE</sequence>
<evidence type="ECO:0000256" key="5">
    <source>
        <dbReference type="ARBA" id="ARBA00023136"/>
    </source>
</evidence>
<dbReference type="Proteomes" id="UP001171916">
    <property type="component" value="Unassembled WGS sequence"/>
</dbReference>
<feature type="transmembrane region" description="Helical" evidence="6">
    <location>
        <begin position="350"/>
        <end position="369"/>
    </location>
</feature>
<keyword evidence="3 6" id="KW-0812">Transmembrane</keyword>
<feature type="domain" description="MacB-like periplasmic core" evidence="8">
    <location>
        <begin position="21"/>
        <end position="245"/>
    </location>
</feature>
<dbReference type="PANTHER" id="PTHR30572">
    <property type="entry name" value="MEMBRANE COMPONENT OF TRANSPORTER-RELATED"/>
    <property type="match status" value="1"/>
</dbReference>
<reference evidence="9" key="1">
    <citation type="submission" date="2023-06" db="EMBL/GenBank/DDBJ databases">
        <title>Robiginitalea aurantiacus sp. nov. and Algoriphagus sediminis sp. nov., isolated from coastal sediment.</title>
        <authorList>
            <person name="Zhou Z.Y."/>
            <person name="An J."/>
            <person name="Jia Y.W."/>
            <person name="Du Z.J."/>
        </authorList>
    </citation>
    <scope>NUCLEOTIDE SEQUENCE</scope>
    <source>
        <strain evidence="9">C2-7</strain>
    </source>
</reference>
<evidence type="ECO:0000313" key="9">
    <source>
        <dbReference type="EMBL" id="MDN3203319.1"/>
    </source>
</evidence>
<keyword evidence="4 6" id="KW-1133">Transmembrane helix</keyword>
<evidence type="ECO:0000256" key="6">
    <source>
        <dbReference type="SAM" id="Phobius"/>
    </source>
</evidence>
<feature type="transmembrane region" description="Helical" evidence="6">
    <location>
        <begin position="685"/>
        <end position="709"/>
    </location>
</feature>
<keyword evidence="2" id="KW-1003">Cell membrane</keyword>
<evidence type="ECO:0000313" key="10">
    <source>
        <dbReference type="Proteomes" id="UP001171916"/>
    </source>
</evidence>
<feature type="transmembrane region" description="Helical" evidence="6">
    <location>
        <begin position="389"/>
        <end position="415"/>
    </location>
</feature>
<evidence type="ECO:0000256" key="4">
    <source>
        <dbReference type="ARBA" id="ARBA00022989"/>
    </source>
</evidence>
<dbReference type="InterPro" id="IPR025857">
    <property type="entry name" value="MacB_PCD"/>
</dbReference>
<name>A0ABT7Y9Z1_9BACT</name>
<dbReference type="InterPro" id="IPR050250">
    <property type="entry name" value="Macrolide_Exporter_MacB"/>
</dbReference>
<evidence type="ECO:0000256" key="1">
    <source>
        <dbReference type="ARBA" id="ARBA00004651"/>
    </source>
</evidence>
<feature type="transmembrane region" description="Helical" evidence="6">
    <location>
        <begin position="737"/>
        <end position="756"/>
    </location>
</feature>
<comment type="subcellular location">
    <subcellularLocation>
        <location evidence="1">Cell membrane</location>
        <topology evidence="1">Multi-pass membrane protein</topology>
    </subcellularLocation>
</comment>
<feature type="domain" description="ABC3 transporter permease C-terminal" evidence="7">
    <location>
        <begin position="688"/>
        <end position="801"/>
    </location>
</feature>